<dbReference type="InterPro" id="IPR036390">
    <property type="entry name" value="WH_DNA-bd_sf"/>
</dbReference>
<dbReference type="PROSITE" id="PS50995">
    <property type="entry name" value="HTH_MARR_2"/>
    <property type="match status" value="1"/>
</dbReference>
<dbReference type="InterPro" id="IPR039422">
    <property type="entry name" value="MarR/SlyA-like"/>
</dbReference>
<gene>
    <name evidence="2" type="ORF">COW36_19510</name>
</gene>
<dbReference type="InterPro" id="IPR036388">
    <property type="entry name" value="WH-like_DNA-bd_sf"/>
</dbReference>
<dbReference type="AlphaFoldDB" id="A0A2M7G0R3"/>
<dbReference type="PANTHER" id="PTHR33164">
    <property type="entry name" value="TRANSCRIPTIONAL REGULATOR, MARR FAMILY"/>
    <property type="match status" value="1"/>
</dbReference>
<dbReference type="GO" id="GO:0006950">
    <property type="term" value="P:response to stress"/>
    <property type="evidence" value="ECO:0007669"/>
    <property type="project" value="TreeGrafter"/>
</dbReference>
<proteinExistence type="predicted"/>
<dbReference type="Gene3D" id="1.10.10.10">
    <property type="entry name" value="Winged helix-like DNA-binding domain superfamily/Winged helix DNA-binding domain"/>
    <property type="match status" value="1"/>
</dbReference>
<accession>A0A2M7G0R3</accession>
<reference evidence="2 3" key="1">
    <citation type="submission" date="2017-09" db="EMBL/GenBank/DDBJ databases">
        <title>Depth-based differentiation of microbial function through sediment-hosted aquifers and enrichment of novel symbionts in the deep terrestrial subsurface.</title>
        <authorList>
            <person name="Probst A.J."/>
            <person name="Ladd B."/>
            <person name="Jarett J.K."/>
            <person name="Geller-Mcgrath D.E."/>
            <person name="Sieber C.M."/>
            <person name="Emerson J.B."/>
            <person name="Anantharaman K."/>
            <person name="Thomas B.C."/>
            <person name="Malmstrom R."/>
            <person name="Stieglmeier M."/>
            <person name="Klingl A."/>
            <person name="Woyke T."/>
            <person name="Ryan C.M."/>
            <person name="Banfield J.F."/>
        </authorList>
    </citation>
    <scope>NUCLEOTIDE SEQUENCE [LARGE SCALE GENOMIC DNA]</scope>
    <source>
        <strain evidence="2">CG17_big_fil_post_rev_8_21_14_2_50_48_46</strain>
    </source>
</reference>
<dbReference type="InterPro" id="IPR000835">
    <property type="entry name" value="HTH_MarR-typ"/>
</dbReference>
<organism evidence="2 3">
    <name type="scientific">bacterium (Candidatus Blackallbacteria) CG17_big_fil_post_rev_8_21_14_2_50_48_46</name>
    <dbReference type="NCBI Taxonomy" id="2014261"/>
    <lineage>
        <taxon>Bacteria</taxon>
        <taxon>Candidatus Blackallbacteria</taxon>
    </lineage>
</organism>
<protein>
    <submittedName>
        <fullName evidence="2">MarR family transcriptional regulator</fullName>
    </submittedName>
</protein>
<evidence type="ECO:0000313" key="3">
    <source>
        <dbReference type="Proteomes" id="UP000231019"/>
    </source>
</evidence>
<dbReference type="Proteomes" id="UP000231019">
    <property type="component" value="Unassembled WGS sequence"/>
</dbReference>
<dbReference type="PRINTS" id="PR00598">
    <property type="entry name" value="HTHMARR"/>
</dbReference>
<dbReference type="SUPFAM" id="SSF46785">
    <property type="entry name" value="Winged helix' DNA-binding domain"/>
    <property type="match status" value="1"/>
</dbReference>
<dbReference type="PANTHER" id="PTHR33164:SF101">
    <property type="entry name" value="TRANSCRIPTIONAL REPRESSOR MPRA"/>
    <property type="match status" value="1"/>
</dbReference>
<dbReference type="GO" id="GO:0003700">
    <property type="term" value="F:DNA-binding transcription factor activity"/>
    <property type="evidence" value="ECO:0007669"/>
    <property type="project" value="InterPro"/>
</dbReference>
<comment type="caution">
    <text evidence="2">The sequence shown here is derived from an EMBL/GenBank/DDBJ whole genome shotgun (WGS) entry which is preliminary data.</text>
</comment>
<feature type="domain" description="HTH marR-type" evidence="1">
    <location>
        <begin position="14"/>
        <end position="146"/>
    </location>
</feature>
<evidence type="ECO:0000259" key="1">
    <source>
        <dbReference type="PROSITE" id="PS50995"/>
    </source>
</evidence>
<sequence length="152" mass="16940">MPTHFQGTPAQIQALNAYINLTRSCETLDAQLNLALAEEGLTVSQFGVLEALLHLGPLCQKSLASKLLKSSGNITLVIDNLEKQDLVKRKRDSKDRRFITISLTPKGEALIQEIFPQHVDRITAQMGRLDSEEQDTLRTLCRKLGRQDTAQS</sequence>
<dbReference type="EMBL" id="PFFQ01000055">
    <property type="protein sequence ID" value="PIW14840.1"/>
    <property type="molecule type" value="Genomic_DNA"/>
</dbReference>
<name>A0A2M7G0R3_9BACT</name>
<dbReference type="Pfam" id="PF01047">
    <property type="entry name" value="MarR"/>
    <property type="match status" value="1"/>
</dbReference>
<evidence type="ECO:0000313" key="2">
    <source>
        <dbReference type="EMBL" id="PIW14840.1"/>
    </source>
</evidence>
<dbReference type="SMART" id="SM00347">
    <property type="entry name" value="HTH_MARR"/>
    <property type="match status" value="1"/>
</dbReference>